<accession>A0A6J5M4N2</accession>
<evidence type="ECO:0000256" key="1">
    <source>
        <dbReference type="SAM" id="MobiDB-lite"/>
    </source>
</evidence>
<feature type="compositionally biased region" description="Acidic residues" evidence="1">
    <location>
        <begin position="155"/>
        <end position="165"/>
    </location>
</feature>
<dbReference type="InterPro" id="IPR038258">
    <property type="entry name" value="Gp4_sf"/>
</dbReference>
<protein>
    <submittedName>
        <fullName evidence="2">Uncharacterized protein</fullName>
    </submittedName>
</protein>
<gene>
    <name evidence="2" type="ORF">UFOVP407_55</name>
</gene>
<name>A0A6J5M4N2_9CAUD</name>
<organism evidence="2">
    <name type="scientific">uncultured Caudovirales phage</name>
    <dbReference type="NCBI Taxonomy" id="2100421"/>
    <lineage>
        <taxon>Viruses</taxon>
        <taxon>Duplodnaviria</taxon>
        <taxon>Heunggongvirae</taxon>
        <taxon>Uroviricota</taxon>
        <taxon>Caudoviricetes</taxon>
        <taxon>Peduoviridae</taxon>
        <taxon>Maltschvirus</taxon>
        <taxon>Maltschvirus maltsch</taxon>
    </lineage>
</organism>
<dbReference type="Gene3D" id="1.10.3230.20">
    <property type="entry name" value="P22 tail accessory factor (Gp4)"/>
    <property type="match status" value="1"/>
</dbReference>
<evidence type="ECO:0000313" key="2">
    <source>
        <dbReference type="EMBL" id="CAB4140433.1"/>
    </source>
</evidence>
<reference evidence="2" key="1">
    <citation type="submission" date="2020-04" db="EMBL/GenBank/DDBJ databases">
        <authorList>
            <person name="Chiriac C."/>
            <person name="Salcher M."/>
            <person name="Ghai R."/>
            <person name="Kavagutti S V."/>
        </authorList>
    </citation>
    <scope>NUCLEOTIDE SEQUENCE</scope>
</reference>
<sequence>MTTVVLPVGTGRPKADIITRAFAMCALGDDDFERTPEEMGMGLRILNVMMMEAPWNLLGYDQPRYGDGDLADQSSLADKHIPAVVGELATRIAAAIGKSLKPEAMRAVSRSLMALRADLATVKQLKARSGIHRGAGVREGWVRGSSWTVNPEPEPVPDEGFDTDPGDLAGVTGA</sequence>
<feature type="region of interest" description="Disordered" evidence="1">
    <location>
        <begin position="144"/>
        <end position="174"/>
    </location>
</feature>
<dbReference type="EMBL" id="LR796379">
    <property type="protein sequence ID" value="CAB4140433.1"/>
    <property type="molecule type" value="Genomic_DNA"/>
</dbReference>
<proteinExistence type="predicted"/>